<comment type="caution">
    <text evidence="1">The sequence shown here is derived from an EMBL/GenBank/DDBJ whole genome shotgun (WGS) entry which is preliminary data.</text>
</comment>
<accession>A0A0F9Q1F6</accession>
<reference evidence="1" key="1">
    <citation type="journal article" date="2015" name="Nature">
        <title>Complex archaea that bridge the gap between prokaryotes and eukaryotes.</title>
        <authorList>
            <person name="Spang A."/>
            <person name="Saw J.H."/>
            <person name="Jorgensen S.L."/>
            <person name="Zaremba-Niedzwiedzka K."/>
            <person name="Martijn J."/>
            <person name="Lind A.E."/>
            <person name="van Eijk R."/>
            <person name="Schleper C."/>
            <person name="Guy L."/>
            <person name="Ettema T.J."/>
        </authorList>
    </citation>
    <scope>NUCLEOTIDE SEQUENCE</scope>
</reference>
<sequence>MQAGNLRPADVEKFVQLGKELRKSNAQLKMQVFHESRHERREWKKKYPFSTEV</sequence>
<organism evidence="1">
    <name type="scientific">marine sediment metagenome</name>
    <dbReference type="NCBI Taxonomy" id="412755"/>
    <lineage>
        <taxon>unclassified sequences</taxon>
        <taxon>metagenomes</taxon>
        <taxon>ecological metagenomes</taxon>
    </lineage>
</organism>
<dbReference type="EMBL" id="LAZR01005520">
    <property type="protein sequence ID" value="KKM99247.1"/>
    <property type="molecule type" value="Genomic_DNA"/>
</dbReference>
<protein>
    <submittedName>
        <fullName evidence="1">Uncharacterized protein</fullName>
    </submittedName>
</protein>
<dbReference type="AlphaFoldDB" id="A0A0F9Q1F6"/>
<name>A0A0F9Q1F6_9ZZZZ</name>
<gene>
    <name evidence="1" type="ORF">LCGC14_1149860</name>
</gene>
<proteinExistence type="predicted"/>
<evidence type="ECO:0000313" key="1">
    <source>
        <dbReference type="EMBL" id="KKM99247.1"/>
    </source>
</evidence>